<dbReference type="Proteomes" id="UP000321353">
    <property type="component" value="Chromosome"/>
</dbReference>
<sequence length="351" mass="39309">MTTAGEVLFSRVYLRCVTCQQGGYPADERLGICGRYSVNVQRLAALAASSWSYDLSSERLAEFCGLALSDNTIRQIAQQQGAAMNTWLNTAPEACREFREADGEIEFTTDGTSVNTVGGWREVKLGMFSKREVGEAAPIESWASRDLPAPTTRVAFAAIEGSARFGKRWTPWRRRLGILDSSHVTVLADGAKWIWEEQLNHLRGAEGVLDIFHAVEHLASTARTLYGEGTERTAEWLEQGRQALLNDGWQGITQLISQTRREVRSVTKRASLDGLRNYLSHHVAHLHYRDRLRRGLSIGSGSIEGACKHLVGRRLKQSGGRWRVRRLNRMAGLCSVMYSHLWKTYWDTAAA</sequence>
<organism evidence="1 2">
    <name type="scientific">Stieleria maiorica</name>
    <dbReference type="NCBI Taxonomy" id="2795974"/>
    <lineage>
        <taxon>Bacteria</taxon>
        <taxon>Pseudomonadati</taxon>
        <taxon>Planctomycetota</taxon>
        <taxon>Planctomycetia</taxon>
        <taxon>Pirellulales</taxon>
        <taxon>Pirellulaceae</taxon>
        <taxon>Stieleria</taxon>
    </lineage>
</organism>
<dbReference type="EMBL" id="CP036264">
    <property type="protein sequence ID" value="QEF98899.1"/>
    <property type="molecule type" value="Genomic_DNA"/>
</dbReference>
<proteinExistence type="predicted"/>
<keyword evidence="2" id="KW-1185">Reference proteome</keyword>
<evidence type="ECO:0000313" key="1">
    <source>
        <dbReference type="EMBL" id="QEF98899.1"/>
    </source>
</evidence>
<dbReference type="KEGG" id="smam:Mal15_29570"/>
<dbReference type="AlphaFoldDB" id="A0A5B9MEF1"/>
<dbReference type="NCBIfam" id="NF033572">
    <property type="entry name" value="transpos_ISKra4"/>
    <property type="match status" value="1"/>
</dbReference>
<gene>
    <name evidence="1" type="ORF">Mal15_29570</name>
</gene>
<protein>
    <recommendedName>
        <fullName evidence="3">ISKra4 family transposase</fullName>
    </recommendedName>
</protein>
<accession>A0A5B9MEF1</accession>
<evidence type="ECO:0008006" key="3">
    <source>
        <dbReference type="Google" id="ProtNLM"/>
    </source>
</evidence>
<reference evidence="1 2" key="1">
    <citation type="submission" date="2019-02" db="EMBL/GenBank/DDBJ databases">
        <title>Planctomycetal bacteria perform biofilm scaping via a novel small molecule.</title>
        <authorList>
            <person name="Jeske O."/>
            <person name="Boedeker C."/>
            <person name="Wiegand S."/>
            <person name="Breitling P."/>
            <person name="Kallscheuer N."/>
            <person name="Jogler M."/>
            <person name="Rohde M."/>
            <person name="Petersen J."/>
            <person name="Medema M.H."/>
            <person name="Surup F."/>
            <person name="Jogler C."/>
        </authorList>
    </citation>
    <scope>NUCLEOTIDE SEQUENCE [LARGE SCALE GENOMIC DNA]</scope>
    <source>
        <strain evidence="1 2">Mal15</strain>
    </source>
</reference>
<name>A0A5B9MEF1_9BACT</name>
<evidence type="ECO:0000313" key="2">
    <source>
        <dbReference type="Proteomes" id="UP000321353"/>
    </source>
</evidence>